<accession>A0A157LXF9</accession>
<organism evidence="5 6">
    <name type="scientific">Bordetella ansorpii</name>
    <dbReference type="NCBI Taxonomy" id="288768"/>
    <lineage>
        <taxon>Bacteria</taxon>
        <taxon>Pseudomonadati</taxon>
        <taxon>Pseudomonadota</taxon>
        <taxon>Betaproteobacteria</taxon>
        <taxon>Burkholderiales</taxon>
        <taxon>Alcaligenaceae</taxon>
        <taxon>Bordetella</taxon>
    </lineage>
</organism>
<dbReference type="InterPro" id="IPR003593">
    <property type="entry name" value="AAA+_ATPase"/>
</dbReference>
<dbReference type="InterPro" id="IPR017871">
    <property type="entry name" value="ABC_transporter-like_CS"/>
</dbReference>
<reference evidence="5 6" key="1">
    <citation type="submission" date="2016-03" db="EMBL/GenBank/DDBJ databases">
        <authorList>
            <consortium name="Pathogen Informatics"/>
        </authorList>
    </citation>
    <scope>NUCLEOTIDE SEQUENCE [LARGE SCALE GENOMIC DNA]</scope>
    <source>
        <strain evidence="5 6">NCTC13364</strain>
    </source>
</reference>
<keyword evidence="2" id="KW-0547">Nucleotide-binding</keyword>
<dbReference type="OrthoDB" id="4408248at2"/>
<keyword evidence="1" id="KW-1003">Cell membrane</keyword>
<dbReference type="PANTHER" id="PTHR43119">
    <property type="entry name" value="ABC TRANSPORT PROTEIN ATP-BINDING COMPONENT-RELATED"/>
    <property type="match status" value="1"/>
</dbReference>
<evidence type="ECO:0000256" key="1">
    <source>
        <dbReference type="ARBA" id="ARBA00022475"/>
    </source>
</evidence>
<dbReference type="GO" id="GO:0005524">
    <property type="term" value="F:ATP binding"/>
    <property type="evidence" value="ECO:0007669"/>
    <property type="project" value="UniProtKB-KW"/>
</dbReference>
<evidence type="ECO:0000313" key="5">
    <source>
        <dbReference type="EMBL" id="SAI01552.1"/>
    </source>
</evidence>
<keyword evidence="3" id="KW-0067">ATP-binding</keyword>
<protein>
    <submittedName>
        <fullName evidence="5">Amino-acid ABC transporter ATP binding protein</fullName>
    </submittedName>
</protein>
<dbReference type="SMART" id="SM00382">
    <property type="entry name" value="AAA"/>
    <property type="match status" value="1"/>
</dbReference>
<dbReference type="PROSITE" id="PS00211">
    <property type="entry name" value="ABC_TRANSPORTER_1"/>
    <property type="match status" value="1"/>
</dbReference>
<proteinExistence type="predicted"/>
<dbReference type="Proteomes" id="UP000077037">
    <property type="component" value="Unassembled WGS sequence"/>
</dbReference>
<feature type="domain" description="ABC transporter" evidence="4">
    <location>
        <begin position="4"/>
        <end position="206"/>
    </location>
</feature>
<dbReference type="EMBL" id="FKBS01000008">
    <property type="protein sequence ID" value="SAI01552.1"/>
    <property type="molecule type" value="Genomic_DNA"/>
</dbReference>
<dbReference type="AlphaFoldDB" id="A0A157LXF9"/>
<evidence type="ECO:0000259" key="4">
    <source>
        <dbReference type="PROSITE" id="PS50893"/>
    </source>
</evidence>
<sequence>MSSVSPDDVPLLQLQALASPRLNPTSLACRAGECHVIQGASGAGKSVLLRLVADLDPGQGQALLRGQARSAMSAPQWRAQVLYCAAEPGWWHDRMAPHFPDRAQALDLLERLGLGAAQLDARVHELSSGERQRLGLARALLRKPPVMLLDEPTSALDAESTLRVERELHASMGEGMAVLLVTHSEAQAARMATHRWRMAQGTLEAA</sequence>
<dbReference type="PANTHER" id="PTHR43119:SF1">
    <property type="entry name" value="ABC TRANSPORTER DOMAIN-CONTAINING PROTEIN"/>
    <property type="match status" value="1"/>
</dbReference>
<evidence type="ECO:0000313" key="6">
    <source>
        <dbReference type="Proteomes" id="UP000077037"/>
    </source>
</evidence>
<dbReference type="PROSITE" id="PS50893">
    <property type="entry name" value="ABC_TRANSPORTER_2"/>
    <property type="match status" value="1"/>
</dbReference>
<dbReference type="Pfam" id="PF00005">
    <property type="entry name" value="ABC_tran"/>
    <property type="match status" value="1"/>
</dbReference>
<name>A0A157LXF9_9BORD</name>
<keyword evidence="1" id="KW-0472">Membrane</keyword>
<evidence type="ECO:0000256" key="3">
    <source>
        <dbReference type="ARBA" id="ARBA00022840"/>
    </source>
</evidence>
<dbReference type="CDD" id="cd00267">
    <property type="entry name" value="ABC_ATPase"/>
    <property type="match status" value="1"/>
</dbReference>
<evidence type="ECO:0000256" key="2">
    <source>
        <dbReference type="ARBA" id="ARBA00022741"/>
    </source>
</evidence>
<dbReference type="GO" id="GO:0016887">
    <property type="term" value="F:ATP hydrolysis activity"/>
    <property type="evidence" value="ECO:0007669"/>
    <property type="project" value="InterPro"/>
</dbReference>
<dbReference type="RefSeq" id="WP_066409088.1">
    <property type="nucleotide sequence ID" value="NZ_FKBS01000008.1"/>
</dbReference>
<gene>
    <name evidence="5" type="primary">ybbL</name>
    <name evidence="5" type="ORF">SAMEA1982600_00939</name>
</gene>
<dbReference type="InterPro" id="IPR003439">
    <property type="entry name" value="ABC_transporter-like_ATP-bd"/>
</dbReference>
<dbReference type="InterPro" id="IPR027417">
    <property type="entry name" value="P-loop_NTPase"/>
</dbReference>
<dbReference type="Gene3D" id="3.40.50.300">
    <property type="entry name" value="P-loop containing nucleotide triphosphate hydrolases"/>
    <property type="match status" value="1"/>
</dbReference>
<dbReference type="SUPFAM" id="SSF52540">
    <property type="entry name" value="P-loop containing nucleoside triphosphate hydrolases"/>
    <property type="match status" value="1"/>
</dbReference>